<dbReference type="AlphaFoldDB" id="A0A4R1S3Q5"/>
<reference evidence="2 3" key="1">
    <citation type="submission" date="2019-03" db="EMBL/GenBank/DDBJ databases">
        <title>Genomic Encyclopedia of Type Strains, Phase IV (KMG-IV): sequencing the most valuable type-strain genomes for metagenomic binning, comparative biology and taxonomic classification.</title>
        <authorList>
            <person name="Goeker M."/>
        </authorList>
    </citation>
    <scope>NUCLEOTIDE SEQUENCE [LARGE SCALE GENOMIC DNA]</scope>
    <source>
        <strain evidence="2 3">LX-B</strain>
    </source>
</reference>
<name>A0A4R1S3Q5_HYDET</name>
<dbReference type="Proteomes" id="UP000295008">
    <property type="component" value="Unassembled WGS sequence"/>
</dbReference>
<organism evidence="2 3">
    <name type="scientific">Hydrogenispora ethanolica</name>
    <dbReference type="NCBI Taxonomy" id="1082276"/>
    <lineage>
        <taxon>Bacteria</taxon>
        <taxon>Bacillati</taxon>
        <taxon>Bacillota</taxon>
        <taxon>Hydrogenispora</taxon>
    </lineage>
</organism>
<dbReference type="OrthoDB" id="3034330at2"/>
<evidence type="ECO:0008006" key="4">
    <source>
        <dbReference type="Google" id="ProtNLM"/>
    </source>
</evidence>
<dbReference type="InterPro" id="IPR046230">
    <property type="entry name" value="DUF6263"/>
</dbReference>
<proteinExistence type="predicted"/>
<keyword evidence="1" id="KW-0732">Signal</keyword>
<feature type="chain" id="PRO_5038772907" description="DUF4412 domain-containing protein" evidence="1">
    <location>
        <begin position="26"/>
        <end position="319"/>
    </location>
</feature>
<keyword evidence="3" id="KW-1185">Reference proteome</keyword>
<protein>
    <recommendedName>
        <fullName evidence="4">DUF4412 domain-containing protein</fullName>
    </recommendedName>
</protein>
<dbReference type="EMBL" id="SLUN01000005">
    <property type="protein sequence ID" value="TCL73280.1"/>
    <property type="molecule type" value="Genomic_DNA"/>
</dbReference>
<evidence type="ECO:0000313" key="3">
    <source>
        <dbReference type="Proteomes" id="UP000295008"/>
    </source>
</evidence>
<evidence type="ECO:0000313" key="2">
    <source>
        <dbReference type="EMBL" id="TCL73280.1"/>
    </source>
</evidence>
<sequence>MKFKRLCTLVLGLAFLAGLSAAALAQDQVLLRMNLRQGQAYLIHTRSAQTIAQTVQGKDITIHQTIGMTMTYRVESIAPDGASTIRLTYAAMQFQQDGPTGKFAYDSTQPAAATYPGAQVFTSLIGQSLTIVMDPLGKVRQVQGVNALMEKMLQQLGEKVPANVRESIIAGFKEKFGDEAIKETFANMVFYPEQPVGVGDSWVQRVNLTRGYPMIVEGSCALRERKDGFAVLEMQARIQPNEQAQPLKVGNVSLQYRLSGSTSGSFRIAEATGMVASGRVLQKLAGRMELLQPDGALQMAIPMRIESTTDLEMTEQSPN</sequence>
<dbReference type="Pfam" id="PF19777">
    <property type="entry name" value="DUF6263"/>
    <property type="match status" value="1"/>
</dbReference>
<feature type="signal peptide" evidence="1">
    <location>
        <begin position="1"/>
        <end position="25"/>
    </location>
</feature>
<comment type="caution">
    <text evidence="2">The sequence shown here is derived from an EMBL/GenBank/DDBJ whole genome shotgun (WGS) entry which is preliminary data.</text>
</comment>
<accession>A0A4R1S3Q5</accession>
<evidence type="ECO:0000256" key="1">
    <source>
        <dbReference type="SAM" id="SignalP"/>
    </source>
</evidence>
<gene>
    <name evidence="2" type="ORF">EDC14_1005142</name>
</gene>
<dbReference type="RefSeq" id="WP_132013431.1">
    <property type="nucleotide sequence ID" value="NZ_SLUN01000005.1"/>
</dbReference>